<dbReference type="Gene3D" id="3.40.50.2000">
    <property type="entry name" value="Glycogen Phosphorylase B"/>
    <property type="match status" value="2"/>
</dbReference>
<dbReference type="InterPro" id="IPR028098">
    <property type="entry name" value="Glyco_trans_4-like_N"/>
</dbReference>
<feature type="domain" description="Glycosyl transferase family 1" evidence="2">
    <location>
        <begin position="181"/>
        <end position="330"/>
    </location>
</feature>
<evidence type="ECO:0000313" key="5">
    <source>
        <dbReference type="Proteomes" id="UP000178647"/>
    </source>
</evidence>
<sequence>MKIILATPIYPPEIGGPAIYTQKLKEGLEKRGHSVKIVSYQGFKKYPQPLRIFLYFLALFKSAKECDLIYAFNLISCGLPACCVSKIAKKQFFVRIGGDFLWERAVESGRTQKPLREYYEDPEVFKERFWMWLMKKVFNQTRKIIFTSHFQKDIYLKFFNLNERKAVIVQNPFPRPNFQIVAGKPANNYQLLYAGRLLKLKNLDFLIRVFNKVLSKTDKELTLKIIGGGPAEEDLKFKIKSLKLESSVFFESSLPQSELFEEIRRAYLCLLPSLTEITPNFALECLKLQKPILLTKETGYYEALKDNLIFIDPRNELDLEEKIIYLLDERN</sequence>
<dbReference type="Proteomes" id="UP000178647">
    <property type="component" value="Unassembled WGS sequence"/>
</dbReference>
<dbReference type="GO" id="GO:0009103">
    <property type="term" value="P:lipopolysaccharide biosynthetic process"/>
    <property type="evidence" value="ECO:0007669"/>
    <property type="project" value="TreeGrafter"/>
</dbReference>
<gene>
    <name evidence="4" type="ORF">A2896_00390</name>
</gene>
<name>A0A1G2EEH7_9BACT</name>
<protein>
    <submittedName>
        <fullName evidence="4">Uncharacterized protein</fullName>
    </submittedName>
</protein>
<feature type="non-terminal residue" evidence="4">
    <location>
        <position position="331"/>
    </location>
</feature>
<dbReference type="EMBL" id="MHMH01000016">
    <property type="protein sequence ID" value="OGZ24189.1"/>
    <property type="molecule type" value="Genomic_DNA"/>
</dbReference>
<evidence type="ECO:0000259" key="3">
    <source>
        <dbReference type="Pfam" id="PF13439"/>
    </source>
</evidence>
<evidence type="ECO:0000313" key="4">
    <source>
        <dbReference type="EMBL" id="OGZ24189.1"/>
    </source>
</evidence>
<dbReference type="GO" id="GO:0016757">
    <property type="term" value="F:glycosyltransferase activity"/>
    <property type="evidence" value="ECO:0007669"/>
    <property type="project" value="InterPro"/>
</dbReference>
<dbReference type="PANTHER" id="PTHR46401:SF2">
    <property type="entry name" value="GLYCOSYLTRANSFERASE WBBK-RELATED"/>
    <property type="match status" value="1"/>
</dbReference>
<keyword evidence="1" id="KW-0808">Transferase</keyword>
<dbReference type="PANTHER" id="PTHR46401">
    <property type="entry name" value="GLYCOSYLTRANSFERASE WBBK-RELATED"/>
    <property type="match status" value="1"/>
</dbReference>
<dbReference type="AlphaFoldDB" id="A0A1G2EEH7"/>
<dbReference type="Pfam" id="PF13439">
    <property type="entry name" value="Glyco_transf_4"/>
    <property type="match status" value="1"/>
</dbReference>
<comment type="caution">
    <text evidence="4">The sequence shown here is derived from an EMBL/GenBank/DDBJ whole genome shotgun (WGS) entry which is preliminary data.</text>
</comment>
<proteinExistence type="predicted"/>
<evidence type="ECO:0000259" key="2">
    <source>
        <dbReference type="Pfam" id="PF00534"/>
    </source>
</evidence>
<dbReference type="Pfam" id="PF00534">
    <property type="entry name" value="Glycos_transf_1"/>
    <property type="match status" value="1"/>
</dbReference>
<accession>A0A1G2EEH7</accession>
<feature type="domain" description="Glycosyltransferase subfamily 4-like N-terminal" evidence="3">
    <location>
        <begin position="14"/>
        <end position="172"/>
    </location>
</feature>
<dbReference type="InterPro" id="IPR001296">
    <property type="entry name" value="Glyco_trans_1"/>
</dbReference>
<dbReference type="SUPFAM" id="SSF53756">
    <property type="entry name" value="UDP-Glycosyltransferase/glycogen phosphorylase"/>
    <property type="match status" value="1"/>
</dbReference>
<organism evidence="4 5">
    <name type="scientific">Candidatus Nealsonbacteria bacterium RIFCSPLOWO2_01_FULL_43_32</name>
    <dbReference type="NCBI Taxonomy" id="1801672"/>
    <lineage>
        <taxon>Bacteria</taxon>
        <taxon>Candidatus Nealsoniibacteriota</taxon>
    </lineage>
</organism>
<dbReference type="STRING" id="1801672.A2896_00390"/>
<dbReference type="CDD" id="cd03801">
    <property type="entry name" value="GT4_PimA-like"/>
    <property type="match status" value="1"/>
</dbReference>
<evidence type="ECO:0000256" key="1">
    <source>
        <dbReference type="ARBA" id="ARBA00022679"/>
    </source>
</evidence>
<reference evidence="4 5" key="1">
    <citation type="journal article" date="2016" name="Nat. Commun.">
        <title>Thousands of microbial genomes shed light on interconnected biogeochemical processes in an aquifer system.</title>
        <authorList>
            <person name="Anantharaman K."/>
            <person name="Brown C.T."/>
            <person name="Hug L.A."/>
            <person name="Sharon I."/>
            <person name="Castelle C.J."/>
            <person name="Probst A.J."/>
            <person name="Thomas B.C."/>
            <person name="Singh A."/>
            <person name="Wilkins M.J."/>
            <person name="Karaoz U."/>
            <person name="Brodie E.L."/>
            <person name="Williams K.H."/>
            <person name="Hubbard S.S."/>
            <person name="Banfield J.F."/>
        </authorList>
    </citation>
    <scope>NUCLEOTIDE SEQUENCE [LARGE SCALE GENOMIC DNA]</scope>
</reference>